<evidence type="ECO:0000313" key="7">
    <source>
        <dbReference type="EMBL" id="OGY87744.1"/>
    </source>
</evidence>
<dbReference type="PRINTS" id="PR00973">
    <property type="entry name" value="RIBOSOMALS17"/>
</dbReference>
<dbReference type="EMBL" id="MHKI01000006">
    <property type="protein sequence ID" value="OGY87744.1"/>
    <property type="molecule type" value="Genomic_DNA"/>
</dbReference>
<name>A0A1G2BF05_9BACT</name>
<dbReference type="SUPFAM" id="SSF50249">
    <property type="entry name" value="Nucleic acid-binding proteins"/>
    <property type="match status" value="1"/>
</dbReference>
<dbReference type="PANTHER" id="PTHR10744:SF1">
    <property type="entry name" value="SMALL RIBOSOMAL SUBUNIT PROTEIN US17M"/>
    <property type="match status" value="1"/>
</dbReference>
<dbReference type="HAMAP" id="MF_01345_B">
    <property type="entry name" value="Ribosomal_uS17_B"/>
    <property type="match status" value="1"/>
</dbReference>
<keyword evidence="5 6" id="KW-0687">Ribonucleoprotein</keyword>
<comment type="similarity">
    <text evidence="1 6">Belongs to the universal ribosomal protein uS17 family.</text>
</comment>
<keyword evidence="3 6" id="KW-0694">RNA-binding</keyword>
<evidence type="ECO:0000256" key="4">
    <source>
        <dbReference type="ARBA" id="ARBA00022980"/>
    </source>
</evidence>
<dbReference type="GO" id="GO:0019843">
    <property type="term" value="F:rRNA binding"/>
    <property type="evidence" value="ECO:0007669"/>
    <property type="project" value="UniProtKB-UniRule"/>
</dbReference>
<evidence type="ECO:0000256" key="6">
    <source>
        <dbReference type="HAMAP-Rule" id="MF_01345"/>
    </source>
</evidence>
<dbReference type="PANTHER" id="PTHR10744">
    <property type="entry name" value="40S RIBOSOMAL PROTEIN S11 FAMILY MEMBER"/>
    <property type="match status" value="1"/>
</dbReference>
<accession>A0A1G2BF05</accession>
<dbReference type="NCBIfam" id="NF004123">
    <property type="entry name" value="PRK05610.1"/>
    <property type="match status" value="1"/>
</dbReference>
<dbReference type="GO" id="GO:0003735">
    <property type="term" value="F:structural constituent of ribosome"/>
    <property type="evidence" value="ECO:0007669"/>
    <property type="project" value="UniProtKB-UniRule"/>
</dbReference>
<evidence type="ECO:0000256" key="1">
    <source>
        <dbReference type="ARBA" id="ARBA00010254"/>
    </source>
</evidence>
<organism evidence="7 8">
    <name type="scientific">Candidatus Kerfeldbacteria bacterium RIFOXYB2_FULL_38_14</name>
    <dbReference type="NCBI Taxonomy" id="1798547"/>
    <lineage>
        <taxon>Bacteria</taxon>
        <taxon>Candidatus Kerfeldiibacteriota</taxon>
    </lineage>
</organism>
<evidence type="ECO:0000256" key="3">
    <source>
        <dbReference type="ARBA" id="ARBA00022884"/>
    </source>
</evidence>
<keyword evidence="2 6" id="KW-0699">rRNA-binding</keyword>
<reference evidence="7 8" key="1">
    <citation type="journal article" date="2016" name="Nat. Commun.">
        <title>Thousands of microbial genomes shed light on interconnected biogeochemical processes in an aquifer system.</title>
        <authorList>
            <person name="Anantharaman K."/>
            <person name="Brown C.T."/>
            <person name="Hug L.A."/>
            <person name="Sharon I."/>
            <person name="Castelle C.J."/>
            <person name="Probst A.J."/>
            <person name="Thomas B.C."/>
            <person name="Singh A."/>
            <person name="Wilkins M.J."/>
            <person name="Karaoz U."/>
            <person name="Brodie E.L."/>
            <person name="Williams K.H."/>
            <person name="Hubbard S.S."/>
            <person name="Banfield J.F."/>
        </authorList>
    </citation>
    <scope>NUCLEOTIDE SEQUENCE [LARGE SCALE GENOMIC DNA]</scope>
</reference>
<dbReference type="GO" id="GO:0006412">
    <property type="term" value="P:translation"/>
    <property type="evidence" value="ECO:0007669"/>
    <property type="project" value="UniProtKB-UniRule"/>
</dbReference>
<dbReference type="AlphaFoldDB" id="A0A1G2BF05"/>
<proteinExistence type="inferred from homology"/>
<dbReference type="Gene3D" id="2.40.50.140">
    <property type="entry name" value="Nucleic acid-binding proteins"/>
    <property type="match status" value="1"/>
</dbReference>
<dbReference type="Proteomes" id="UP000176420">
    <property type="component" value="Unassembled WGS sequence"/>
</dbReference>
<evidence type="ECO:0000256" key="5">
    <source>
        <dbReference type="ARBA" id="ARBA00023274"/>
    </source>
</evidence>
<dbReference type="GO" id="GO:0022627">
    <property type="term" value="C:cytosolic small ribosomal subunit"/>
    <property type="evidence" value="ECO:0007669"/>
    <property type="project" value="UniProtKB-UniRule"/>
</dbReference>
<protein>
    <recommendedName>
        <fullName evidence="6">Small ribosomal subunit protein uS17</fullName>
    </recommendedName>
</protein>
<comment type="function">
    <text evidence="6">One of the primary rRNA binding proteins, it binds specifically to the 5'-end of 16S ribosomal RNA.</text>
</comment>
<dbReference type="InterPro" id="IPR019984">
    <property type="entry name" value="Ribosomal_uS17_bact/chlr"/>
</dbReference>
<evidence type="ECO:0000313" key="8">
    <source>
        <dbReference type="Proteomes" id="UP000176420"/>
    </source>
</evidence>
<dbReference type="NCBIfam" id="TIGR03635">
    <property type="entry name" value="uS17_bact"/>
    <property type="match status" value="1"/>
</dbReference>
<evidence type="ECO:0000256" key="2">
    <source>
        <dbReference type="ARBA" id="ARBA00022730"/>
    </source>
</evidence>
<dbReference type="InterPro" id="IPR012340">
    <property type="entry name" value="NA-bd_OB-fold"/>
</dbReference>
<gene>
    <name evidence="6" type="primary">rpsQ</name>
    <name evidence="7" type="ORF">A2319_04850</name>
</gene>
<comment type="subunit">
    <text evidence="6">Part of the 30S ribosomal subunit.</text>
</comment>
<dbReference type="Pfam" id="PF00366">
    <property type="entry name" value="Ribosomal_S17"/>
    <property type="match status" value="1"/>
</dbReference>
<dbReference type="CDD" id="cd00364">
    <property type="entry name" value="Ribosomal_uS17"/>
    <property type="match status" value="1"/>
</dbReference>
<keyword evidence="4 6" id="KW-0689">Ribosomal protein</keyword>
<comment type="caution">
    <text evidence="7">The sequence shown here is derived from an EMBL/GenBank/DDBJ whole genome shotgun (WGS) entry which is preliminary data.</text>
</comment>
<sequence>MSETPKNKTIIKHARVLAGKVVSKKNDQTIVVARETKARHKLYNKLYHKTKKFHVHDPKNQYQENDLVEFTACRPMSKLKRWRVVYKTKEIS</sequence>
<dbReference type="InterPro" id="IPR000266">
    <property type="entry name" value="Ribosomal_uS17"/>
</dbReference>